<dbReference type="InterPro" id="IPR044862">
    <property type="entry name" value="Pro_4_hyd_alph_FE2OG_OXY"/>
</dbReference>
<dbReference type="GO" id="GO:0005506">
    <property type="term" value="F:iron ion binding"/>
    <property type="evidence" value="ECO:0007669"/>
    <property type="project" value="InterPro"/>
</dbReference>
<proteinExistence type="predicted"/>
<dbReference type="OrthoDB" id="420380at2759"/>
<dbReference type="InterPro" id="IPR006620">
    <property type="entry name" value="Pro_4_hyd_alph"/>
</dbReference>
<keyword evidence="2" id="KW-0479">Metal-binding</keyword>
<evidence type="ECO:0000256" key="3">
    <source>
        <dbReference type="ARBA" id="ARBA00022896"/>
    </source>
</evidence>
<evidence type="ECO:0000256" key="1">
    <source>
        <dbReference type="ARBA" id="ARBA00001961"/>
    </source>
</evidence>
<dbReference type="SMART" id="SM00702">
    <property type="entry name" value="P4Hc"/>
    <property type="match status" value="1"/>
</dbReference>
<dbReference type="InterPro" id="IPR005123">
    <property type="entry name" value="Oxoglu/Fe-dep_dioxygenase_dom"/>
</dbReference>
<dbReference type="GO" id="GO:0005783">
    <property type="term" value="C:endoplasmic reticulum"/>
    <property type="evidence" value="ECO:0007669"/>
    <property type="project" value="TreeGrafter"/>
</dbReference>
<evidence type="ECO:0000256" key="6">
    <source>
        <dbReference type="ARBA" id="ARBA00023004"/>
    </source>
</evidence>
<dbReference type="GO" id="GO:0031418">
    <property type="term" value="F:L-ascorbic acid binding"/>
    <property type="evidence" value="ECO:0007669"/>
    <property type="project" value="UniProtKB-KW"/>
</dbReference>
<dbReference type="AlphaFoldDB" id="A0A3P7TI72"/>
<evidence type="ECO:0000259" key="7">
    <source>
        <dbReference type="PROSITE" id="PS51471"/>
    </source>
</evidence>
<comment type="cofactor">
    <cofactor evidence="1">
        <name>L-ascorbate</name>
        <dbReference type="ChEBI" id="CHEBI:38290"/>
    </cofactor>
</comment>
<name>A0A3P7TI72_HELPZ</name>
<feature type="domain" description="Fe2OG dioxygenase" evidence="7">
    <location>
        <begin position="44"/>
        <end position="170"/>
    </location>
</feature>
<dbReference type="PANTHER" id="PTHR10869">
    <property type="entry name" value="PROLYL 4-HYDROXYLASE ALPHA SUBUNIT"/>
    <property type="match status" value="1"/>
</dbReference>
<dbReference type="GO" id="GO:0004656">
    <property type="term" value="F:procollagen-proline 4-dioxygenase activity"/>
    <property type="evidence" value="ECO:0007669"/>
    <property type="project" value="TreeGrafter"/>
</dbReference>
<keyword evidence="3" id="KW-0847">Vitamin C</keyword>
<dbReference type="PANTHER" id="PTHR10869:SF244">
    <property type="entry name" value="PROLYL 4-HYDROXYLASE SUBUNIT ALPHA-2"/>
    <property type="match status" value="1"/>
</dbReference>
<reference evidence="8" key="1">
    <citation type="submission" date="2018-11" db="EMBL/GenBank/DDBJ databases">
        <authorList>
            <consortium name="Pathogen Informatics"/>
        </authorList>
    </citation>
    <scope>NUCLEOTIDE SEQUENCE [LARGE SCALE GENOMIC DNA]</scope>
</reference>
<dbReference type="Pfam" id="PF13640">
    <property type="entry name" value="2OG-FeII_Oxy_3"/>
    <property type="match status" value="1"/>
</dbReference>
<keyword evidence="4" id="KW-0223">Dioxygenase</keyword>
<protein>
    <recommendedName>
        <fullName evidence="7">Fe2OG dioxygenase domain-containing protein</fullName>
    </recommendedName>
</protein>
<evidence type="ECO:0000256" key="5">
    <source>
        <dbReference type="ARBA" id="ARBA00023002"/>
    </source>
</evidence>
<dbReference type="InterPro" id="IPR045054">
    <property type="entry name" value="P4HA-like"/>
</dbReference>
<evidence type="ECO:0000256" key="4">
    <source>
        <dbReference type="ARBA" id="ARBA00022964"/>
    </source>
</evidence>
<dbReference type="Gene3D" id="2.60.120.620">
    <property type="entry name" value="q2cbj1_9rhob like domain"/>
    <property type="match status" value="2"/>
</dbReference>
<evidence type="ECO:0000313" key="8">
    <source>
        <dbReference type="EMBL" id="VDO19929.1"/>
    </source>
</evidence>
<dbReference type="PROSITE" id="PS51471">
    <property type="entry name" value="FE2OG_OXY"/>
    <property type="match status" value="1"/>
</dbReference>
<gene>
    <name evidence="8" type="ORF">HPBE_LOCUS1547</name>
</gene>
<sequence>MKEEEHPVIARVNKRIGDMTNLNQATSEELQVANYGLGGHYDPHFDFARVANYGLGGHYAPHFDMSTRGEKEPYRQNGNRIATVLFYMTTPERGGATVFNQLGTAVFPTKLDALFWYNLLRSGEGDMRTRHAACPVLLGVKWVGSKSHPLPSIPDVSVALQQVSNKWIHERGQEFTRPCGLDEDVQEYFVGDLTPHSRKTKSKS</sequence>
<keyword evidence="6" id="KW-0408">Iron</keyword>
<keyword evidence="5" id="KW-0560">Oxidoreductase</keyword>
<evidence type="ECO:0000256" key="2">
    <source>
        <dbReference type="ARBA" id="ARBA00022723"/>
    </source>
</evidence>
<dbReference type="EMBL" id="UZAH01001740">
    <property type="protein sequence ID" value="VDO19929.1"/>
    <property type="molecule type" value="Genomic_DNA"/>
</dbReference>
<accession>A0A3P7TI72</accession>
<organism evidence="8">
    <name type="scientific">Heligmosomoides polygyrus</name>
    <name type="common">Parasitic roundworm</name>
    <dbReference type="NCBI Taxonomy" id="6339"/>
    <lineage>
        <taxon>Eukaryota</taxon>
        <taxon>Metazoa</taxon>
        <taxon>Ecdysozoa</taxon>
        <taxon>Nematoda</taxon>
        <taxon>Chromadorea</taxon>
        <taxon>Rhabditida</taxon>
        <taxon>Rhabditina</taxon>
        <taxon>Rhabditomorpha</taxon>
        <taxon>Strongyloidea</taxon>
        <taxon>Heligmosomidae</taxon>
        <taxon>Heligmosomoides</taxon>
    </lineage>
</organism>